<dbReference type="EMBL" id="KZ149894">
    <property type="protein sequence ID" value="PZC78874.1"/>
    <property type="molecule type" value="Genomic_DNA"/>
</dbReference>
<name>A0A2W1BZ59_HELAM</name>
<keyword evidence="2" id="KW-0732">Signal</keyword>
<dbReference type="OrthoDB" id="7462410at2759"/>
<organism evidence="3 4">
    <name type="scientific">Helicoverpa armigera</name>
    <name type="common">Cotton bollworm</name>
    <name type="synonym">Heliothis armigera</name>
    <dbReference type="NCBI Taxonomy" id="29058"/>
    <lineage>
        <taxon>Eukaryota</taxon>
        <taxon>Metazoa</taxon>
        <taxon>Ecdysozoa</taxon>
        <taxon>Arthropoda</taxon>
        <taxon>Hexapoda</taxon>
        <taxon>Insecta</taxon>
        <taxon>Pterygota</taxon>
        <taxon>Neoptera</taxon>
        <taxon>Endopterygota</taxon>
        <taxon>Lepidoptera</taxon>
        <taxon>Glossata</taxon>
        <taxon>Ditrysia</taxon>
        <taxon>Noctuoidea</taxon>
        <taxon>Noctuidae</taxon>
        <taxon>Heliothinae</taxon>
        <taxon>Helicoverpa</taxon>
    </lineage>
</organism>
<gene>
    <name evidence="3" type="primary">HaOG217068</name>
    <name evidence="3" type="ORF">B5X24_HaOG217068</name>
</gene>
<keyword evidence="4" id="KW-1185">Reference proteome</keyword>
<evidence type="ECO:0000313" key="3">
    <source>
        <dbReference type="EMBL" id="PZC78874.1"/>
    </source>
</evidence>
<proteinExistence type="predicted"/>
<sequence>MSSLVIYILLWITFIHKQECAVIHIDHHKRVKDGIDYIMHKYLNPLRTLTADLPNHAIEMQIEIHETSQKPQKRVLRVANSRNPKKALMKRSQDETKASTAESPGAPVAEPSTIASTATDVAPPSAAIAAESTAQPAAAPAAPSSDPSKVPVYMDDLKKIIDDLENRLRSTPEGTTTVTTTTIISRKQGGGEASCNNGGGGGGNGGGGGGNGGGGGGGNGGNGGGGGGVNQLQTPVRSIQDIVQLLQKAIHIEHQMPKPDDNNLEWVQLKIPKNL</sequence>
<protein>
    <submittedName>
        <fullName evidence="3">Uncharacterized protein</fullName>
    </submittedName>
</protein>
<evidence type="ECO:0000256" key="1">
    <source>
        <dbReference type="SAM" id="MobiDB-lite"/>
    </source>
</evidence>
<reference evidence="3 4" key="1">
    <citation type="journal article" date="2017" name="BMC Biol.">
        <title>Genomic innovations, transcriptional plasticity and gene loss underlying the evolution and divergence of two highly polyphagous and invasive Helicoverpa pest species.</title>
        <authorList>
            <person name="Pearce S.L."/>
            <person name="Clarke D.F."/>
            <person name="East P.D."/>
            <person name="Elfekih S."/>
            <person name="Gordon K.H."/>
            <person name="Jermiin L.S."/>
            <person name="McGaughran A."/>
            <person name="Oakeshott J.G."/>
            <person name="Papanikolaou A."/>
            <person name="Perera O.P."/>
            <person name="Rane R.V."/>
            <person name="Richards S."/>
            <person name="Tay W.T."/>
            <person name="Walsh T.K."/>
            <person name="Anderson A."/>
            <person name="Anderson C.J."/>
            <person name="Asgari S."/>
            <person name="Board P.G."/>
            <person name="Bretschneider A."/>
            <person name="Campbell P.M."/>
            <person name="Chertemps T."/>
            <person name="Christeller J.T."/>
            <person name="Coppin C.W."/>
            <person name="Downes S.J."/>
            <person name="Duan G."/>
            <person name="Farnsworth C.A."/>
            <person name="Good R.T."/>
            <person name="Han L.B."/>
            <person name="Han Y.C."/>
            <person name="Hatje K."/>
            <person name="Horne I."/>
            <person name="Huang Y.P."/>
            <person name="Hughes D.S."/>
            <person name="Jacquin-Joly E."/>
            <person name="James W."/>
            <person name="Jhangiani S."/>
            <person name="Kollmar M."/>
            <person name="Kuwar S.S."/>
            <person name="Li S."/>
            <person name="Liu N.Y."/>
            <person name="Maibeche M.T."/>
            <person name="Miller J.R."/>
            <person name="Montagne N."/>
            <person name="Perry T."/>
            <person name="Qu J."/>
            <person name="Song S.V."/>
            <person name="Sutton G.G."/>
            <person name="Vogel H."/>
            <person name="Walenz B.P."/>
            <person name="Xu W."/>
            <person name="Zhang H.J."/>
            <person name="Zou Z."/>
            <person name="Batterham P."/>
            <person name="Edwards O.R."/>
            <person name="Feyereisen R."/>
            <person name="Gibbs R.A."/>
            <person name="Heckel D.G."/>
            <person name="McGrath A."/>
            <person name="Robin C."/>
            <person name="Scherer S.E."/>
            <person name="Worley K.C."/>
            <person name="Wu Y.D."/>
        </authorList>
    </citation>
    <scope>NUCLEOTIDE SEQUENCE [LARGE SCALE GENOMIC DNA]</scope>
    <source>
        <strain evidence="3">Harm_GR_Male_#8</strain>
        <tissue evidence="3">Whole organism</tissue>
    </source>
</reference>
<evidence type="ECO:0000256" key="2">
    <source>
        <dbReference type="SAM" id="SignalP"/>
    </source>
</evidence>
<dbReference type="AlphaFoldDB" id="A0A2W1BZ59"/>
<feature type="region of interest" description="Disordered" evidence="1">
    <location>
        <begin position="168"/>
        <end position="196"/>
    </location>
</feature>
<dbReference type="Proteomes" id="UP000249218">
    <property type="component" value="Unassembled WGS sequence"/>
</dbReference>
<feature type="signal peptide" evidence="2">
    <location>
        <begin position="1"/>
        <end position="20"/>
    </location>
</feature>
<evidence type="ECO:0000313" key="4">
    <source>
        <dbReference type="Proteomes" id="UP000249218"/>
    </source>
</evidence>
<feature type="chain" id="PRO_5015964727" evidence="2">
    <location>
        <begin position="21"/>
        <end position="275"/>
    </location>
</feature>
<feature type="region of interest" description="Disordered" evidence="1">
    <location>
        <begin position="79"/>
        <end position="150"/>
    </location>
</feature>
<accession>A0A2W1BZ59</accession>
<feature type="compositionally biased region" description="Low complexity" evidence="1">
    <location>
        <begin position="122"/>
        <end position="148"/>
    </location>
</feature>